<evidence type="ECO:0000259" key="5">
    <source>
        <dbReference type="PROSITE" id="PS50937"/>
    </source>
</evidence>
<dbReference type="PROSITE" id="PS50937">
    <property type="entry name" value="HTH_MERR_2"/>
    <property type="match status" value="1"/>
</dbReference>
<dbReference type="SUPFAM" id="SSF46955">
    <property type="entry name" value="Putative DNA-binding domain"/>
    <property type="match status" value="1"/>
</dbReference>
<dbReference type="InterPro" id="IPR047057">
    <property type="entry name" value="MerR_fam"/>
</dbReference>
<dbReference type="PANTHER" id="PTHR30204:SF94">
    <property type="entry name" value="HEAVY METAL-DEPENDENT TRANSCRIPTIONAL REGULATOR HI_0293-RELATED"/>
    <property type="match status" value="1"/>
</dbReference>
<dbReference type="InterPro" id="IPR000551">
    <property type="entry name" value="MerR-type_HTH_dom"/>
</dbReference>
<dbReference type="Proteomes" id="UP000824083">
    <property type="component" value="Unassembled WGS sequence"/>
</dbReference>
<gene>
    <name evidence="6" type="ORF">IAC56_02575</name>
</gene>
<proteinExistence type="predicted"/>
<dbReference type="GO" id="GO:0003677">
    <property type="term" value="F:DNA binding"/>
    <property type="evidence" value="ECO:0007669"/>
    <property type="project" value="UniProtKB-KW"/>
</dbReference>
<comment type="caution">
    <text evidence="6">The sequence shown here is derived from an EMBL/GenBank/DDBJ whole genome shotgun (WGS) entry which is preliminary data.</text>
</comment>
<reference evidence="6" key="1">
    <citation type="submission" date="2020-10" db="EMBL/GenBank/DDBJ databases">
        <authorList>
            <person name="Gilroy R."/>
        </authorList>
    </citation>
    <scope>NUCLEOTIDE SEQUENCE</scope>
    <source>
        <strain evidence="6">7463</strain>
    </source>
</reference>
<dbReference type="EMBL" id="DVMY01000047">
    <property type="protein sequence ID" value="HIU37143.1"/>
    <property type="molecule type" value="Genomic_DNA"/>
</dbReference>
<keyword evidence="3" id="KW-0804">Transcription</keyword>
<keyword evidence="4" id="KW-0175">Coiled coil</keyword>
<dbReference type="SMART" id="SM00422">
    <property type="entry name" value="HTH_MERR"/>
    <property type="match status" value="1"/>
</dbReference>
<name>A0A9D1IHH2_9BURK</name>
<sequence>MKIGELSKLTGCPIGTIRFYEQKGVLPGVARSMSGQRAYTEKDLRRLRFIMDCRTNGMKLECIERFLNFRDNPKLGTPWLLERVNEYLNEVQKRREELDRVERYLTDIKNKLELENNDI</sequence>
<evidence type="ECO:0000256" key="2">
    <source>
        <dbReference type="ARBA" id="ARBA00023125"/>
    </source>
</evidence>
<reference evidence="6" key="2">
    <citation type="journal article" date="2021" name="PeerJ">
        <title>Extensive microbial diversity within the chicken gut microbiome revealed by metagenomics and culture.</title>
        <authorList>
            <person name="Gilroy R."/>
            <person name="Ravi A."/>
            <person name="Getino M."/>
            <person name="Pursley I."/>
            <person name="Horton D.L."/>
            <person name="Alikhan N.F."/>
            <person name="Baker D."/>
            <person name="Gharbi K."/>
            <person name="Hall N."/>
            <person name="Watson M."/>
            <person name="Adriaenssens E.M."/>
            <person name="Foster-Nyarko E."/>
            <person name="Jarju S."/>
            <person name="Secka A."/>
            <person name="Antonio M."/>
            <person name="Oren A."/>
            <person name="Chaudhuri R.R."/>
            <person name="La Ragione R."/>
            <person name="Hildebrand F."/>
            <person name="Pallen M.J."/>
        </authorList>
    </citation>
    <scope>NUCLEOTIDE SEQUENCE</scope>
    <source>
        <strain evidence="6">7463</strain>
    </source>
</reference>
<protein>
    <submittedName>
        <fullName evidence="6">MerR family transcriptional regulator</fullName>
    </submittedName>
</protein>
<dbReference type="InterPro" id="IPR009061">
    <property type="entry name" value="DNA-bd_dom_put_sf"/>
</dbReference>
<feature type="domain" description="HTH merR-type" evidence="5">
    <location>
        <begin position="1"/>
        <end position="69"/>
    </location>
</feature>
<evidence type="ECO:0000256" key="1">
    <source>
        <dbReference type="ARBA" id="ARBA00023015"/>
    </source>
</evidence>
<evidence type="ECO:0000313" key="7">
    <source>
        <dbReference type="Proteomes" id="UP000824083"/>
    </source>
</evidence>
<evidence type="ECO:0000256" key="4">
    <source>
        <dbReference type="SAM" id="Coils"/>
    </source>
</evidence>
<dbReference type="PANTHER" id="PTHR30204">
    <property type="entry name" value="REDOX-CYCLING DRUG-SENSING TRANSCRIPTIONAL ACTIVATOR SOXR"/>
    <property type="match status" value="1"/>
</dbReference>
<feature type="coiled-coil region" evidence="4">
    <location>
        <begin position="81"/>
        <end position="118"/>
    </location>
</feature>
<accession>A0A9D1IHH2</accession>
<dbReference type="PRINTS" id="PR00040">
    <property type="entry name" value="HTHMERR"/>
</dbReference>
<evidence type="ECO:0000313" key="6">
    <source>
        <dbReference type="EMBL" id="HIU37143.1"/>
    </source>
</evidence>
<dbReference type="AlphaFoldDB" id="A0A9D1IHH2"/>
<dbReference type="Pfam" id="PF13411">
    <property type="entry name" value="MerR_1"/>
    <property type="match status" value="1"/>
</dbReference>
<dbReference type="Gene3D" id="1.10.1660.10">
    <property type="match status" value="1"/>
</dbReference>
<keyword evidence="2" id="KW-0238">DNA-binding</keyword>
<evidence type="ECO:0000256" key="3">
    <source>
        <dbReference type="ARBA" id="ARBA00023163"/>
    </source>
</evidence>
<dbReference type="GO" id="GO:0003700">
    <property type="term" value="F:DNA-binding transcription factor activity"/>
    <property type="evidence" value="ECO:0007669"/>
    <property type="project" value="InterPro"/>
</dbReference>
<organism evidence="6 7">
    <name type="scientific">Candidatus Aphodousia faecigallinarum</name>
    <dbReference type="NCBI Taxonomy" id="2840677"/>
    <lineage>
        <taxon>Bacteria</taxon>
        <taxon>Pseudomonadati</taxon>
        <taxon>Pseudomonadota</taxon>
        <taxon>Betaproteobacteria</taxon>
        <taxon>Burkholderiales</taxon>
        <taxon>Sutterellaceae</taxon>
        <taxon>Sutterellaceae incertae sedis</taxon>
        <taxon>Candidatus Aphodousia</taxon>
    </lineage>
</organism>
<keyword evidence="1" id="KW-0805">Transcription regulation</keyword>